<name>A0AA96CUS4_9BACT</name>
<sequence length="102" mass="12174">MDKIKPTREEILKTINKIIKEDFPCNWEFKEIAENDLLSDSNMDSFGYAMFWMNISSSYSIVPKNDNLSDKEKEKTAIDYVNWIDYKVYTVRDLIDRIEKCM</sequence>
<organism evidence="1">
    <name type="scientific">Arcobacter sp. AZ-2023</name>
    <dbReference type="NCBI Taxonomy" id="3074453"/>
    <lineage>
        <taxon>Bacteria</taxon>
        <taxon>Pseudomonadati</taxon>
        <taxon>Campylobacterota</taxon>
        <taxon>Epsilonproteobacteria</taxon>
        <taxon>Campylobacterales</taxon>
        <taxon>Arcobacteraceae</taxon>
        <taxon>Arcobacter</taxon>
    </lineage>
</organism>
<dbReference type="Gene3D" id="1.10.1200.10">
    <property type="entry name" value="ACP-like"/>
    <property type="match status" value="1"/>
</dbReference>
<reference evidence="1" key="1">
    <citation type="submission" date="2023-09" db="EMBL/GenBank/DDBJ databases">
        <title>Arcobacter tbilisiensis sp. nov. isolated from chicken meat in Tbilisi, Georgia.</title>
        <authorList>
            <person name="Matthias R."/>
            <person name="Zautner A.E."/>
        </authorList>
    </citation>
    <scope>NUCLEOTIDE SEQUENCE</scope>
    <source>
        <strain evidence="1">LEO 107</strain>
    </source>
</reference>
<dbReference type="InterPro" id="IPR036736">
    <property type="entry name" value="ACP-like_sf"/>
</dbReference>
<accession>A0AA96CUS4</accession>
<protein>
    <submittedName>
        <fullName evidence="1">Uncharacterized protein</fullName>
    </submittedName>
</protein>
<proteinExistence type="predicted"/>
<dbReference type="AlphaFoldDB" id="A0AA96CUS4"/>
<dbReference type="EMBL" id="CP134846">
    <property type="protein sequence ID" value="WNL16252.1"/>
    <property type="molecule type" value="Genomic_DNA"/>
</dbReference>
<evidence type="ECO:0000313" key="1">
    <source>
        <dbReference type="EMBL" id="WNL16252.1"/>
    </source>
</evidence>
<gene>
    <name evidence="1" type="ORF">RJG54_08515</name>
</gene>